<keyword evidence="1" id="KW-0732">Signal</keyword>
<organism evidence="2 3">
    <name type="scientific">Portunus trituberculatus</name>
    <name type="common">Swimming crab</name>
    <name type="synonym">Neptunus trituberculatus</name>
    <dbReference type="NCBI Taxonomy" id="210409"/>
    <lineage>
        <taxon>Eukaryota</taxon>
        <taxon>Metazoa</taxon>
        <taxon>Ecdysozoa</taxon>
        <taxon>Arthropoda</taxon>
        <taxon>Crustacea</taxon>
        <taxon>Multicrustacea</taxon>
        <taxon>Malacostraca</taxon>
        <taxon>Eumalacostraca</taxon>
        <taxon>Eucarida</taxon>
        <taxon>Decapoda</taxon>
        <taxon>Pleocyemata</taxon>
        <taxon>Brachyura</taxon>
        <taxon>Eubrachyura</taxon>
        <taxon>Portunoidea</taxon>
        <taxon>Portunidae</taxon>
        <taxon>Portuninae</taxon>
        <taxon>Portunus</taxon>
    </lineage>
</organism>
<sequence length="91" mass="9762">MSEGLIFLLTITHNLTAAVDVNLLPDTAVLAEQCSRPSALGKAPLGSASLLRCYVQAPHFRCLGSLRRDRGNGTIYFTGKACDATRLKSNL</sequence>
<feature type="signal peptide" evidence="1">
    <location>
        <begin position="1"/>
        <end position="18"/>
    </location>
</feature>
<protein>
    <recommendedName>
        <fullName evidence="4">Secreted protein</fullName>
    </recommendedName>
</protein>
<dbReference type="EMBL" id="VSRR010000559">
    <property type="protein sequence ID" value="MPC17103.1"/>
    <property type="molecule type" value="Genomic_DNA"/>
</dbReference>
<feature type="chain" id="PRO_5023103582" description="Secreted protein" evidence="1">
    <location>
        <begin position="19"/>
        <end position="91"/>
    </location>
</feature>
<proteinExistence type="predicted"/>
<keyword evidence="3" id="KW-1185">Reference proteome</keyword>
<evidence type="ECO:0000313" key="3">
    <source>
        <dbReference type="Proteomes" id="UP000324222"/>
    </source>
</evidence>
<evidence type="ECO:0000313" key="2">
    <source>
        <dbReference type="EMBL" id="MPC17103.1"/>
    </source>
</evidence>
<evidence type="ECO:0008006" key="4">
    <source>
        <dbReference type="Google" id="ProtNLM"/>
    </source>
</evidence>
<reference evidence="2 3" key="1">
    <citation type="submission" date="2019-05" db="EMBL/GenBank/DDBJ databases">
        <title>Another draft genome of Portunus trituberculatus and its Hox gene families provides insights of decapod evolution.</title>
        <authorList>
            <person name="Jeong J.-H."/>
            <person name="Song I."/>
            <person name="Kim S."/>
            <person name="Choi T."/>
            <person name="Kim D."/>
            <person name="Ryu S."/>
            <person name="Kim W."/>
        </authorList>
    </citation>
    <scope>NUCLEOTIDE SEQUENCE [LARGE SCALE GENOMIC DNA]</scope>
    <source>
        <tissue evidence="2">Muscle</tissue>
    </source>
</reference>
<comment type="caution">
    <text evidence="2">The sequence shown here is derived from an EMBL/GenBank/DDBJ whole genome shotgun (WGS) entry which is preliminary data.</text>
</comment>
<gene>
    <name evidence="2" type="ORF">E2C01_009948</name>
</gene>
<evidence type="ECO:0000256" key="1">
    <source>
        <dbReference type="SAM" id="SignalP"/>
    </source>
</evidence>
<dbReference type="Proteomes" id="UP000324222">
    <property type="component" value="Unassembled WGS sequence"/>
</dbReference>
<accession>A0A5B7D7C9</accession>
<name>A0A5B7D7C9_PORTR</name>
<dbReference type="AlphaFoldDB" id="A0A5B7D7C9"/>